<evidence type="ECO:0000256" key="6">
    <source>
        <dbReference type="SAM" id="MobiDB-lite"/>
    </source>
</evidence>
<evidence type="ECO:0000256" key="1">
    <source>
        <dbReference type="ARBA" id="ARBA00004229"/>
    </source>
</evidence>
<feature type="region of interest" description="Disordered" evidence="6">
    <location>
        <begin position="319"/>
        <end position="338"/>
    </location>
</feature>
<evidence type="ECO:0000256" key="3">
    <source>
        <dbReference type="ARBA" id="ARBA00021456"/>
    </source>
</evidence>
<sequence length="512" mass="56999">MKPESVVIAGQPYRGRNKLIGSPFTPPCPSRVAAGGVKKKERDVRAPSRRPARRVISSVVERAPDNCVVVPGLRIDGAFMVRSNIQLSIHSWDPGGPEGTTTAPLFSRIHTSLISVWTAISRAQGSYRSSLFHAFPGGLEKAAINRIFLIFPSRKEEREILFLFRLEMGAGRGGGGGRTLGECSTTESCAIIYFTGEVSGSNLLRQGKEYKKDLTPSCMVHLARGDIAQLVELSSCNWVVAITGWMSNCPGGSDSILYLNRWLTFSKSSMDHTWTLESAALLGFPRLGLIPGEEDQVGPCEQLDALSLFNPLSEIRQEEGKSMGRPHRPHPVGTTRSPQGHLRWILKNHKNPELEWDSNSSPFEILRRVALWRAQYDESCRLCSGGSSCLSLASMVESVRGLIGGGLPCGGCQRFESVYLQLVNLVDTKLYDSTQFFHFGSSIYYFSFMDIDKIFPFSRTLGWHSLKVKSVVQTRKGLRWIPRHPETRKGVRGRRPEETLGEECLWRVLRNT</sequence>
<dbReference type="Proteomes" id="UP000824890">
    <property type="component" value="Unassembled WGS sequence"/>
</dbReference>
<dbReference type="PANTHER" id="PTHR34890">
    <property type="entry name" value="ORF16-LACZ FUSION PROTEIN-RELATED"/>
    <property type="match status" value="1"/>
</dbReference>
<dbReference type="EMBL" id="JAGKQM010000019">
    <property type="protein sequence ID" value="KAH0857847.1"/>
    <property type="molecule type" value="Genomic_DNA"/>
</dbReference>
<comment type="similarity">
    <text evidence="2">Belongs to the ycf68 family.</text>
</comment>
<comment type="subcellular location">
    <subcellularLocation>
        <location evidence="1">Plastid</location>
        <location evidence="1">Chloroplast</location>
    </subcellularLocation>
</comment>
<keyword evidence="4" id="KW-0150">Chloroplast</keyword>
<gene>
    <name evidence="7" type="ORF">HID58_086108</name>
</gene>
<dbReference type="Pfam" id="PF10839">
    <property type="entry name" value="DUF2647"/>
    <property type="match status" value="1"/>
</dbReference>
<organism evidence="7 8">
    <name type="scientific">Brassica napus</name>
    <name type="common">Rape</name>
    <dbReference type="NCBI Taxonomy" id="3708"/>
    <lineage>
        <taxon>Eukaryota</taxon>
        <taxon>Viridiplantae</taxon>
        <taxon>Streptophyta</taxon>
        <taxon>Embryophyta</taxon>
        <taxon>Tracheophyta</taxon>
        <taxon>Spermatophyta</taxon>
        <taxon>Magnoliopsida</taxon>
        <taxon>eudicotyledons</taxon>
        <taxon>Gunneridae</taxon>
        <taxon>Pentapetalae</taxon>
        <taxon>rosids</taxon>
        <taxon>malvids</taxon>
        <taxon>Brassicales</taxon>
        <taxon>Brassicaceae</taxon>
        <taxon>Brassiceae</taxon>
        <taxon>Brassica</taxon>
    </lineage>
</organism>
<comment type="caution">
    <text evidence="7">The sequence shown here is derived from an EMBL/GenBank/DDBJ whole genome shotgun (WGS) entry which is preliminary data.</text>
</comment>
<evidence type="ECO:0000256" key="2">
    <source>
        <dbReference type="ARBA" id="ARBA00007638"/>
    </source>
</evidence>
<accession>A0ABQ7XRD6</accession>
<evidence type="ECO:0000256" key="5">
    <source>
        <dbReference type="ARBA" id="ARBA00022640"/>
    </source>
</evidence>
<feature type="region of interest" description="Disordered" evidence="6">
    <location>
        <begin position="30"/>
        <end position="50"/>
    </location>
</feature>
<evidence type="ECO:0000313" key="7">
    <source>
        <dbReference type="EMBL" id="KAH0857847.1"/>
    </source>
</evidence>
<evidence type="ECO:0000256" key="4">
    <source>
        <dbReference type="ARBA" id="ARBA00022528"/>
    </source>
</evidence>
<keyword evidence="8" id="KW-1185">Reference proteome</keyword>
<reference evidence="7 8" key="1">
    <citation type="submission" date="2021-05" db="EMBL/GenBank/DDBJ databases">
        <title>Genome Assembly of Synthetic Allotetraploid Brassica napus Reveals Homoeologous Exchanges between Subgenomes.</title>
        <authorList>
            <person name="Davis J.T."/>
        </authorList>
    </citation>
    <scope>NUCLEOTIDE SEQUENCE [LARGE SCALE GENOMIC DNA]</scope>
    <source>
        <strain evidence="8">cv. Da-Ae</strain>
        <tissue evidence="7">Seedling</tissue>
    </source>
</reference>
<keyword evidence="5" id="KW-0934">Plastid</keyword>
<proteinExistence type="inferred from homology"/>
<protein>
    <recommendedName>
        <fullName evidence="3">Uncharacterized protein ycf68</fullName>
    </recommendedName>
</protein>
<evidence type="ECO:0000313" key="8">
    <source>
        <dbReference type="Proteomes" id="UP000824890"/>
    </source>
</evidence>
<name>A0ABQ7XRD6_BRANA</name>
<dbReference type="InterPro" id="IPR022546">
    <property type="entry name" value="Uncharacterised_Ycf68"/>
</dbReference>